<keyword evidence="4" id="KW-1185">Reference proteome</keyword>
<reference evidence="3" key="1">
    <citation type="journal article" date="2014" name="Int. J. Syst. Evol. Microbiol.">
        <title>Complete genome sequence of Corynebacterium casei LMG S-19264T (=DSM 44701T), isolated from a smear-ripened cheese.</title>
        <authorList>
            <consortium name="US DOE Joint Genome Institute (JGI-PGF)"/>
            <person name="Walter F."/>
            <person name="Albersmeier A."/>
            <person name="Kalinowski J."/>
            <person name="Ruckert C."/>
        </authorList>
    </citation>
    <scope>NUCLEOTIDE SEQUENCE</scope>
    <source>
        <strain evidence="3">CGMCC 1.15448</strain>
    </source>
</reference>
<dbReference type="Pfam" id="PF04773">
    <property type="entry name" value="FecR"/>
    <property type="match status" value="1"/>
</dbReference>
<protein>
    <submittedName>
        <fullName evidence="3">Iron dicitrate transporter FecR</fullName>
    </submittedName>
</protein>
<dbReference type="GO" id="GO:0016989">
    <property type="term" value="F:sigma factor antagonist activity"/>
    <property type="evidence" value="ECO:0007669"/>
    <property type="project" value="TreeGrafter"/>
</dbReference>
<accession>A0A8J2UJ01</accession>
<dbReference type="EMBL" id="BMJC01000007">
    <property type="protein sequence ID" value="GGB23702.1"/>
    <property type="molecule type" value="Genomic_DNA"/>
</dbReference>
<evidence type="ECO:0000313" key="4">
    <source>
        <dbReference type="Proteomes" id="UP000607559"/>
    </source>
</evidence>
<evidence type="ECO:0000313" key="3">
    <source>
        <dbReference type="EMBL" id="GGB23702.1"/>
    </source>
</evidence>
<reference evidence="3" key="2">
    <citation type="submission" date="2020-09" db="EMBL/GenBank/DDBJ databases">
        <authorList>
            <person name="Sun Q."/>
            <person name="Zhou Y."/>
        </authorList>
    </citation>
    <scope>NUCLEOTIDE SEQUENCE</scope>
    <source>
        <strain evidence="3">CGMCC 1.15448</strain>
    </source>
</reference>
<feature type="domain" description="Protein FecR C-terminal" evidence="2">
    <location>
        <begin position="347"/>
        <end position="415"/>
    </location>
</feature>
<dbReference type="AlphaFoldDB" id="A0A8J2UJ01"/>
<proteinExistence type="predicted"/>
<dbReference type="InterPro" id="IPR032508">
    <property type="entry name" value="FecR_C"/>
</dbReference>
<dbReference type="InterPro" id="IPR006860">
    <property type="entry name" value="FecR"/>
</dbReference>
<evidence type="ECO:0000259" key="2">
    <source>
        <dbReference type="Pfam" id="PF16344"/>
    </source>
</evidence>
<dbReference type="PANTHER" id="PTHR30273">
    <property type="entry name" value="PERIPLASMIC SIGNAL SENSOR AND SIGMA FACTOR ACTIVATOR FECR-RELATED"/>
    <property type="match status" value="1"/>
</dbReference>
<name>A0A8J2UJ01_9BACT</name>
<dbReference type="Gene3D" id="3.55.50.30">
    <property type="match status" value="1"/>
</dbReference>
<feature type="domain" description="FecR protein" evidence="1">
    <location>
        <begin position="204"/>
        <end position="304"/>
    </location>
</feature>
<gene>
    <name evidence="3" type="ORF">GCM10011511_54450</name>
</gene>
<dbReference type="InterPro" id="IPR012373">
    <property type="entry name" value="Ferrdict_sens_TM"/>
</dbReference>
<evidence type="ECO:0000259" key="1">
    <source>
        <dbReference type="Pfam" id="PF04773"/>
    </source>
</evidence>
<dbReference type="Pfam" id="PF16344">
    <property type="entry name" value="FecR_C"/>
    <property type="match status" value="1"/>
</dbReference>
<comment type="caution">
    <text evidence="3">The sequence shown here is derived from an EMBL/GenBank/DDBJ whole genome shotgun (WGS) entry which is preliminary data.</text>
</comment>
<sequence>MEIDPIVTKYLREEPLSPEETTALHSWINQGKGRSEMLEELKNEPRSTKANLVHMEEIPHARIWEKLVARVQEDGYWRDDAPDASVAIPLHAHQNRIASFWRRYAVAASLLLATAGAYWAFHRSNPAPASTAPIARTTNATDVAPGGNRATLTLADGRTINLDSSANGLIASQGNTNVSKLADGQLAYNKSSAGSTTAAMVYNVLTTPRAGQFSLALPDGSKAWLNNASSLRYPVAFTGATREVELTGEAYFEVAKDAAHPFRVRITGGPTAAPSTIDVLGTSFNIMAYSDENAVRSTLVEGSIRYSSGDKSALLKPEEQSVLDTHGNLHTLKHVDVAVITAWKNGYFNFDHANLETTMRQLARWYDVTVSYQGSIPPDQEFMGRIERNMPLSIILKALETDHVHFKLEGKQLTVMP</sequence>
<dbReference type="Proteomes" id="UP000607559">
    <property type="component" value="Unassembled WGS sequence"/>
</dbReference>
<organism evidence="3 4">
    <name type="scientific">Puia dinghuensis</name>
    <dbReference type="NCBI Taxonomy" id="1792502"/>
    <lineage>
        <taxon>Bacteria</taxon>
        <taxon>Pseudomonadati</taxon>
        <taxon>Bacteroidota</taxon>
        <taxon>Chitinophagia</taxon>
        <taxon>Chitinophagales</taxon>
        <taxon>Chitinophagaceae</taxon>
        <taxon>Puia</taxon>
    </lineage>
</organism>
<dbReference type="Gene3D" id="2.60.120.1440">
    <property type="match status" value="1"/>
</dbReference>
<dbReference type="PANTHER" id="PTHR30273:SF2">
    <property type="entry name" value="PROTEIN FECR"/>
    <property type="match status" value="1"/>
</dbReference>